<feature type="domain" description="RNase H type-1" evidence="1">
    <location>
        <begin position="60"/>
        <end position="180"/>
    </location>
</feature>
<protein>
    <recommendedName>
        <fullName evidence="1">RNase H type-1 domain-containing protein</fullName>
    </recommendedName>
</protein>
<dbReference type="InterPro" id="IPR044730">
    <property type="entry name" value="RNase_H-like_dom_plant"/>
</dbReference>
<gene>
    <name evidence="2" type="ORF">CJ030_MR5G001858</name>
</gene>
<keyword evidence="3" id="KW-1185">Reference proteome</keyword>
<name>A0A6A1VM33_9ROSI</name>
<dbReference type="EMBL" id="RXIC02000023">
    <property type="protein sequence ID" value="KAB1212936.1"/>
    <property type="molecule type" value="Genomic_DNA"/>
</dbReference>
<dbReference type="PANTHER" id="PTHR47723:SF21">
    <property type="entry name" value="POLYNUCLEOTIDYL TRANSFERASE, RIBONUCLEASE H-LIKE SUPERFAMILY PROTEIN"/>
    <property type="match status" value="1"/>
</dbReference>
<dbReference type="Gene3D" id="3.30.420.10">
    <property type="entry name" value="Ribonuclease H-like superfamily/Ribonuclease H"/>
    <property type="match status" value="1"/>
</dbReference>
<dbReference type="CDD" id="cd06222">
    <property type="entry name" value="RNase_H_like"/>
    <property type="match status" value="1"/>
</dbReference>
<dbReference type="OrthoDB" id="852312at2759"/>
<dbReference type="Proteomes" id="UP000516437">
    <property type="component" value="Chromosome 5"/>
</dbReference>
<dbReference type="InterPro" id="IPR012337">
    <property type="entry name" value="RNaseH-like_sf"/>
</dbReference>
<evidence type="ECO:0000313" key="2">
    <source>
        <dbReference type="EMBL" id="KAB1212936.1"/>
    </source>
</evidence>
<comment type="caution">
    <text evidence="2">The sequence shown here is derived from an EMBL/GenBank/DDBJ whole genome shotgun (WGS) entry which is preliminary data.</text>
</comment>
<dbReference type="SUPFAM" id="SSF53098">
    <property type="entry name" value="Ribonuclease H-like"/>
    <property type="match status" value="1"/>
</dbReference>
<dbReference type="InterPro" id="IPR036397">
    <property type="entry name" value="RNaseH_sf"/>
</dbReference>
<dbReference type="GO" id="GO:0003676">
    <property type="term" value="F:nucleic acid binding"/>
    <property type="evidence" value="ECO:0007669"/>
    <property type="project" value="InterPro"/>
</dbReference>
<reference evidence="2 3" key="1">
    <citation type="journal article" date="2019" name="Plant Biotechnol. J.">
        <title>The red bayberry genome and genetic basis of sex determination.</title>
        <authorList>
            <person name="Jia H.M."/>
            <person name="Jia H.J."/>
            <person name="Cai Q.L."/>
            <person name="Wang Y."/>
            <person name="Zhao H.B."/>
            <person name="Yang W.F."/>
            <person name="Wang G.Y."/>
            <person name="Li Y.H."/>
            <person name="Zhan D.L."/>
            <person name="Shen Y.T."/>
            <person name="Niu Q.F."/>
            <person name="Chang L."/>
            <person name="Qiu J."/>
            <person name="Zhao L."/>
            <person name="Xie H.B."/>
            <person name="Fu W.Y."/>
            <person name="Jin J."/>
            <person name="Li X.W."/>
            <person name="Jiao Y."/>
            <person name="Zhou C.C."/>
            <person name="Tu T."/>
            <person name="Chai C.Y."/>
            <person name="Gao J.L."/>
            <person name="Fan L.J."/>
            <person name="van de Weg E."/>
            <person name="Wang J.Y."/>
            <person name="Gao Z.S."/>
        </authorList>
    </citation>
    <scope>NUCLEOTIDE SEQUENCE [LARGE SCALE GENOMIC DNA]</scope>
    <source>
        <tissue evidence="2">Leaves</tissue>
    </source>
</reference>
<dbReference type="GO" id="GO:0004523">
    <property type="term" value="F:RNA-DNA hybrid ribonuclease activity"/>
    <property type="evidence" value="ECO:0007669"/>
    <property type="project" value="InterPro"/>
</dbReference>
<evidence type="ECO:0000259" key="1">
    <source>
        <dbReference type="Pfam" id="PF13456"/>
    </source>
</evidence>
<dbReference type="AlphaFoldDB" id="A0A6A1VM33"/>
<sequence length="185" mass="20765">MDSIRFACNQIIHKGGNLNIFQLLRSIKSRHQELIAAWQEKSPTSIPVWKPSPWDSWKLNFDVAIRKSFAFAAVVCRNSEGHILFARTKRLPPCGPLVGEARAALFAAQEAFLLPVLPIILEGDSLLVIEAIKNGGNRGDWHISPLLADICNLASCRDLWHFEHVKRDTNVLAHHLVQWASSMSL</sequence>
<dbReference type="Pfam" id="PF13456">
    <property type="entry name" value="RVT_3"/>
    <property type="match status" value="1"/>
</dbReference>
<accession>A0A6A1VM33</accession>
<proteinExistence type="predicted"/>
<evidence type="ECO:0000313" key="3">
    <source>
        <dbReference type="Proteomes" id="UP000516437"/>
    </source>
</evidence>
<dbReference type="InterPro" id="IPR002156">
    <property type="entry name" value="RNaseH_domain"/>
</dbReference>
<dbReference type="PANTHER" id="PTHR47723">
    <property type="entry name" value="OS05G0353850 PROTEIN"/>
    <property type="match status" value="1"/>
</dbReference>
<dbReference type="InterPro" id="IPR053151">
    <property type="entry name" value="RNase_H-like"/>
</dbReference>
<organism evidence="2 3">
    <name type="scientific">Morella rubra</name>
    <name type="common">Chinese bayberry</name>
    <dbReference type="NCBI Taxonomy" id="262757"/>
    <lineage>
        <taxon>Eukaryota</taxon>
        <taxon>Viridiplantae</taxon>
        <taxon>Streptophyta</taxon>
        <taxon>Embryophyta</taxon>
        <taxon>Tracheophyta</taxon>
        <taxon>Spermatophyta</taxon>
        <taxon>Magnoliopsida</taxon>
        <taxon>eudicotyledons</taxon>
        <taxon>Gunneridae</taxon>
        <taxon>Pentapetalae</taxon>
        <taxon>rosids</taxon>
        <taxon>fabids</taxon>
        <taxon>Fagales</taxon>
        <taxon>Myricaceae</taxon>
        <taxon>Morella</taxon>
    </lineage>
</organism>